<dbReference type="SMART" id="SM00409">
    <property type="entry name" value="IG"/>
    <property type="match status" value="1"/>
</dbReference>
<evidence type="ECO:0000256" key="2">
    <source>
        <dbReference type="ARBA" id="ARBA00022859"/>
    </source>
</evidence>
<dbReference type="Gene3D" id="2.60.40.10">
    <property type="entry name" value="Immunoglobulins"/>
    <property type="match status" value="2"/>
</dbReference>
<dbReference type="InterPro" id="IPR036179">
    <property type="entry name" value="Ig-like_dom_sf"/>
</dbReference>
<protein>
    <recommendedName>
        <fullName evidence="3">Ig-like domain-containing protein</fullName>
    </recommendedName>
</protein>
<dbReference type="SMART" id="SM00406">
    <property type="entry name" value="IGv"/>
    <property type="match status" value="1"/>
</dbReference>
<dbReference type="InterPro" id="IPR013783">
    <property type="entry name" value="Ig-like_fold"/>
</dbReference>
<comment type="caution">
    <text evidence="4">The sequence shown here is derived from an EMBL/GenBank/DDBJ whole genome shotgun (WGS) entry which is preliminary data.</text>
</comment>
<evidence type="ECO:0000256" key="1">
    <source>
        <dbReference type="ARBA" id="ARBA00022729"/>
    </source>
</evidence>
<dbReference type="Proteomes" id="UP001274896">
    <property type="component" value="Unassembled WGS sequence"/>
</dbReference>
<keyword evidence="5" id="KW-1185">Reference proteome</keyword>
<keyword evidence="1" id="KW-0732">Signal</keyword>
<dbReference type="GO" id="GO:0005886">
    <property type="term" value="C:plasma membrane"/>
    <property type="evidence" value="ECO:0007669"/>
    <property type="project" value="TreeGrafter"/>
</dbReference>
<dbReference type="GO" id="GO:0002376">
    <property type="term" value="P:immune system process"/>
    <property type="evidence" value="ECO:0007669"/>
    <property type="project" value="UniProtKB-KW"/>
</dbReference>
<dbReference type="AlphaFoldDB" id="A0AAE0V2H6"/>
<evidence type="ECO:0000313" key="5">
    <source>
        <dbReference type="Proteomes" id="UP001274896"/>
    </source>
</evidence>
<dbReference type="InterPro" id="IPR007110">
    <property type="entry name" value="Ig-like_dom"/>
</dbReference>
<gene>
    <name evidence="4" type="ORF">QTP70_002636</name>
</gene>
<dbReference type="EMBL" id="JAUCMX010000008">
    <property type="protein sequence ID" value="KAK3537174.1"/>
    <property type="molecule type" value="Genomic_DNA"/>
</dbReference>
<sequence>MTQFYSAVIESVLCSSITVWLESVSKSDLRRLQLTVRTAERIIGVHLPNLQDLYNSRVKKRAVLAEDNGVFQIPSVLWHKKGESAEMKCSHNKGGSYNQMYWYRQRQGESMEFIVYKTTSGEPEFGSVDKNKFSTVKNIAANGSLTVKDLDIEDSAVYFCAVFLRVIVLSRILLISLATINNLLKSSVSTVYQIMIESFDTTASARISAFLVYISSWMMAHHLKLNPSKTELLVIPVLFGKDVDQSPADVLCLPDVSVTLTCNHSISNYDSNYISNWYQRTRGDTELKLIGHVKWMQVVFSRILIKFGVLQEAL</sequence>
<dbReference type="PROSITE" id="PS50835">
    <property type="entry name" value="IG_LIKE"/>
    <property type="match status" value="1"/>
</dbReference>
<dbReference type="Pfam" id="PF07686">
    <property type="entry name" value="V-set"/>
    <property type="match status" value="1"/>
</dbReference>
<dbReference type="PANTHER" id="PTHR23268">
    <property type="entry name" value="T-CELL RECEPTOR BETA CHAIN"/>
    <property type="match status" value="1"/>
</dbReference>
<dbReference type="InterPro" id="IPR013106">
    <property type="entry name" value="Ig_V-set"/>
</dbReference>
<evidence type="ECO:0000313" key="4">
    <source>
        <dbReference type="EMBL" id="KAK3537174.1"/>
    </source>
</evidence>
<accession>A0AAE0V2H6</accession>
<dbReference type="PANTHER" id="PTHR23268:SF102">
    <property type="entry name" value="IMMUNOGLOBULIN V-SET DOMAIN-CONTAINING PROTEIN"/>
    <property type="match status" value="1"/>
</dbReference>
<feature type="domain" description="Ig-like" evidence="3">
    <location>
        <begin position="81"/>
        <end position="162"/>
    </location>
</feature>
<reference evidence="4" key="1">
    <citation type="submission" date="2023-06" db="EMBL/GenBank/DDBJ databases">
        <title>Male Hemibagrus guttatus genome.</title>
        <authorList>
            <person name="Bian C."/>
        </authorList>
    </citation>
    <scope>NUCLEOTIDE SEQUENCE</scope>
    <source>
        <strain evidence="4">Male_cb2023</strain>
        <tissue evidence="4">Muscle</tissue>
    </source>
</reference>
<organism evidence="4 5">
    <name type="scientific">Hemibagrus guttatus</name>
    <dbReference type="NCBI Taxonomy" id="175788"/>
    <lineage>
        <taxon>Eukaryota</taxon>
        <taxon>Metazoa</taxon>
        <taxon>Chordata</taxon>
        <taxon>Craniata</taxon>
        <taxon>Vertebrata</taxon>
        <taxon>Euteleostomi</taxon>
        <taxon>Actinopterygii</taxon>
        <taxon>Neopterygii</taxon>
        <taxon>Teleostei</taxon>
        <taxon>Ostariophysi</taxon>
        <taxon>Siluriformes</taxon>
        <taxon>Bagridae</taxon>
        <taxon>Hemibagrus</taxon>
    </lineage>
</organism>
<evidence type="ECO:0000259" key="3">
    <source>
        <dbReference type="PROSITE" id="PS50835"/>
    </source>
</evidence>
<proteinExistence type="predicted"/>
<dbReference type="InterPro" id="IPR050413">
    <property type="entry name" value="TCR_beta_variable"/>
</dbReference>
<dbReference type="InterPro" id="IPR003599">
    <property type="entry name" value="Ig_sub"/>
</dbReference>
<dbReference type="GO" id="GO:0007166">
    <property type="term" value="P:cell surface receptor signaling pathway"/>
    <property type="evidence" value="ECO:0007669"/>
    <property type="project" value="TreeGrafter"/>
</dbReference>
<dbReference type="SUPFAM" id="SSF48726">
    <property type="entry name" value="Immunoglobulin"/>
    <property type="match status" value="2"/>
</dbReference>
<keyword evidence="2" id="KW-0391">Immunity</keyword>
<name>A0AAE0V2H6_9TELE</name>